<organism evidence="2 3">
    <name type="scientific">Coniochaeta ligniaria NRRL 30616</name>
    <dbReference type="NCBI Taxonomy" id="1408157"/>
    <lineage>
        <taxon>Eukaryota</taxon>
        <taxon>Fungi</taxon>
        <taxon>Dikarya</taxon>
        <taxon>Ascomycota</taxon>
        <taxon>Pezizomycotina</taxon>
        <taxon>Sordariomycetes</taxon>
        <taxon>Sordariomycetidae</taxon>
        <taxon>Coniochaetales</taxon>
        <taxon>Coniochaetaceae</taxon>
        <taxon>Coniochaeta</taxon>
    </lineage>
</organism>
<sequence length="240" mass="25852">MANRRVWQTASSEATYLRGSVDDHNDSFSGGRADHDDSDFVDVVAETQGTYLYGAIDDHNDSSSGGPATHYDSDFADDVAETQVTYLYGTADDHGDPSLGGTADHDNSDFVDDFADTQERQGQHWHDTTNAIIRNGSSPARDVPSGYRGILYGAEDTTSSPTPGFTAQAHVYPNGYDRSMDFGDGTHLLSNGLSNGQLNHMALRQVHYAVPETDDEDENMAAASPPSTTDTVLNNHGSPK</sequence>
<evidence type="ECO:0000256" key="1">
    <source>
        <dbReference type="SAM" id="MobiDB-lite"/>
    </source>
</evidence>
<dbReference type="InParanoid" id="A0A1J7ITW2"/>
<feature type="region of interest" description="Disordered" evidence="1">
    <location>
        <begin position="212"/>
        <end position="240"/>
    </location>
</feature>
<proteinExistence type="predicted"/>
<name>A0A1J7ITW2_9PEZI</name>
<reference evidence="2 3" key="1">
    <citation type="submission" date="2016-10" db="EMBL/GenBank/DDBJ databases">
        <title>Draft genome sequence of Coniochaeta ligniaria NRRL30616, a lignocellulolytic fungus for bioabatement of inhibitors in plant biomass hydrolysates.</title>
        <authorList>
            <consortium name="DOE Joint Genome Institute"/>
            <person name="Jimenez D.J."/>
            <person name="Hector R.E."/>
            <person name="Riley R."/>
            <person name="Sun H."/>
            <person name="Grigoriev I.V."/>
            <person name="Van Elsas J.D."/>
            <person name="Nichols N.N."/>
        </authorList>
    </citation>
    <scope>NUCLEOTIDE SEQUENCE [LARGE SCALE GENOMIC DNA]</scope>
    <source>
        <strain evidence="2 3">NRRL 30616</strain>
    </source>
</reference>
<evidence type="ECO:0000313" key="2">
    <source>
        <dbReference type="EMBL" id="OIW31135.1"/>
    </source>
</evidence>
<feature type="compositionally biased region" description="Polar residues" evidence="1">
    <location>
        <begin position="225"/>
        <end position="240"/>
    </location>
</feature>
<protein>
    <submittedName>
        <fullName evidence="2">Uncharacterized protein</fullName>
    </submittedName>
</protein>
<accession>A0A1J7ITW2</accession>
<dbReference type="EMBL" id="KV875096">
    <property type="protein sequence ID" value="OIW31135.1"/>
    <property type="molecule type" value="Genomic_DNA"/>
</dbReference>
<dbReference type="AlphaFoldDB" id="A0A1J7ITW2"/>
<dbReference type="Proteomes" id="UP000182658">
    <property type="component" value="Unassembled WGS sequence"/>
</dbReference>
<evidence type="ECO:0000313" key="3">
    <source>
        <dbReference type="Proteomes" id="UP000182658"/>
    </source>
</evidence>
<keyword evidence="3" id="KW-1185">Reference proteome</keyword>
<gene>
    <name evidence="2" type="ORF">CONLIGDRAFT_301245</name>
</gene>
<dbReference type="OrthoDB" id="10553327at2759"/>